<dbReference type="Proteomes" id="UP000233766">
    <property type="component" value="Unassembled WGS sequence"/>
</dbReference>
<protein>
    <submittedName>
        <fullName evidence="2">Uncharacterized protein YdhG (YjbR/CyaY superfamily)</fullName>
    </submittedName>
</protein>
<name>A0A2N3V4N0_9NOCA</name>
<proteinExistence type="predicted"/>
<accession>A0A2N3V4N0</accession>
<gene>
    <name evidence="2" type="ORF">ATK86_7522</name>
</gene>
<keyword evidence="3" id="KW-1185">Reference proteome</keyword>
<dbReference type="AlphaFoldDB" id="A0A2N3V4N0"/>
<dbReference type="InterPro" id="IPR014922">
    <property type="entry name" value="YdhG-like"/>
</dbReference>
<dbReference type="OrthoDB" id="3236524at2"/>
<evidence type="ECO:0000313" key="2">
    <source>
        <dbReference type="EMBL" id="PKV76587.1"/>
    </source>
</evidence>
<feature type="domain" description="YdhG-like" evidence="1">
    <location>
        <begin position="20"/>
        <end position="107"/>
    </location>
</feature>
<dbReference type="RefSeq" id="WP_101469231.1">
    <property type="nucleotide sequence ID" value="NZ_PJMW01000004.1"/>
</dbReference>
<dbReference type="Pfam" id="PF08818">
    <property type="entry name" value="DUF1801"/>
    <property type="match status" value="1"/>
</dbReference>
<dbReference type="EMBL" id="PJMW01000004">
    <property type="protein sequence ID" value="PKV76587.1"/>
    <property type="molecule type" value="Genomic_DNA"/>
</dbReference>
<evidence type="ECO:0000313" key="3">
    <source>
        <dbReference type="Proteomes" id="UP000233766"/>
    </source>
</evidence>
<dbReference type="SUPFAM" id="SSF159888">
    <property type="entry name" value="YdhG-like"/>
    <property type="match status" value="1"/>
</dbReference>
<evidence type="ECO:0000259" key="1">
    <source>
        <dbReference type="Pfam" id="PF08818"/>
    </source>
</evidence>
<organism evidence="2 3">
    <name type="scientific">Nocardia fluminea</name>
    <dbReference type="NCBI Taxonomy" id="134984"/>
    <lineage>
        <taxon>Bacteria</taxon>
        <taxon>Bacillati</taxon>
        <taxon>Actinomycetota</taxon>
        <taxon>Actinomycetes</taxon>
        <taxon>Mycobacteriales</taxon>
        <taxon>Nocardiaceae</taxon>
        <taxon>Nocardia</taxon>
    </lineage>
</organism>
<sequence>MAEKPLSVDAYLAAQPPAGRAVLQRIRETIHRAVPDTGEKISYAIPAATIDGRVFVFFAGWKSHVSVYPTPDGDEALMKAIEPYNSGRGTLKFPLGEPIPYDLIAQVAVHLAERAGKS</sequence>
<comment type="caution">
    <text evidence="2">The sequence shown here is derived from an EMBL/GenBank/DDBJ whole genome shotgun (WGS) entry which is preliminary data.</text>
</comment>
<dbReference type="Gene3D" id="3.90.1150.200">
    <property type="match status" value="1"/>
</dbReference>
<reference evidence="2 3" key="1">
    <citation type="submission" date="2017-12" db="EMBL/GenBank/DDBJ databases">
        <title>Sequencing the genomes of 1000 Actinobacteria strains.</title>
        <authorList>
            <person name="Klenk H.-P."/>
        </authorList>
    </citation>
    <scope>NUCLEOTIDE SEQUENCE [LARGE SCALE GENOMIC DNA]</scope>
    <source>
        <strain evidence="2 3">DSM 44489</strain>
    </source>
</reference>